<evidence type="ECO:0000313" key="1">
    <source>
        <dbReference type="EMBL" id="KAI5412724.1"/>
    </source>
</evidence>
<dbReference type="InterPro" id="IPR036691">
    <property type="entry name" value="Endo/exonu/phosph_ase_sf"/>
</dbReference>
<dbReference type="EMBL" id="JAMSHJ010000005">
    <property type="protein sequence ID" value="KAI5412724.1"/>
    <property type="molecule type" value="Genomic_DNA"/>
</dbReference>
<evidence type="ECO:0000313" key="2">
    <source>
        <dbReference type="Proteomes" id="UP001058974"/>
    </source>
</evidence>
<sequence length="172" mass="19851">MIVLSWNCQELSGLSAIPNLRNLSQGYKLDIRFRSKTLATSRKMESVRVSLKYDACLTVEVEGRSGGLAVIWTNNINGRVLNYSRKFVNLVIEDDEKGQWRFTCYYGYPKRSRRKQFMESDGGSYPGVSWRIEDGCRINVMSEPWLRSEGKRWASAPRGQEMYTMKVANLML</sequence>
<accession>A0A9D4X0X4</accession>
<dbReference type="Proteomes" id="UP001058974">
    <property type="component" value="Chromosome 5"/>
</dbReference>
<proteinExistence type="predicted"/>
<dbReference type="AlphaFoldDB" id="A0A9D4X0X4"/>
<dbReference type="Gramene" id="Psat05G0738200-T1">
    <property type="protein sequence ID" value="KAI5412724.1"/>
    <property type="gene ID" value="KIW84_057382"/>
</dbReference>
<reference evidence="1 2" key="1">
    <citation type="journal article" date="2022" name="Nat. Genet.">
        <title>Improved pea reference genome and pan-genome highlight genomic features and evolutionary characteristics.</title>
        <authorList>
            <person name="Yang T."/>
            <person name="Liu R."/>
            <person name="Luo Y."/>
            <person name="Hu S."/>
            <person name="Wang D."/>
            <person name="Wang C."/>
            <person name="Pandey M.K."/>
            <person name="Ge S."/>
            <person name="Xu Q."/>
            <person name="Li N."/>
            <person name="Li G."/>
            <person name="Huang Y."/>
            <person name="Saxena R.K."/>
            <person name="Ji Y."/>
            <person name="Li M."/>
            <person name="Yan X."/>
            <person name="He Y."/>
            <person name="Liu Y."/>
            <person name="Wang X."/>
            <person name="Xiang C."/>
            <person name="Varshney R.K."/>
            <person name="Ding H."/>
            <person name="Gao S."/>
            <person name="Zong X."/>
        </authorList>
    </citation>
    <scope>NUCLEOTIDE SEQUENCE [LARGE SCALE GENOMIC DNA]</scope>
    <source>
        <strain evidence="1 2">cv. Zhongwan 6</strain>
    </source>
</reference>
<keyword evidence="2" id="KW-1185">Reference proteome</keyword>
<gene>
    <name evidence="1" type="ORF">KIW84_057382</name>
</gene>
<dbReference type="SUPFAM" id="SSF56219">
    <property type="entry name" value="DNase I-like"/>
    <property type="match status" value="1"/>
</dbReference>
<name>A0A9D4X0X4_PEA</name>
<comment type="caution">
    <text evidence="1">The sequence shown here is derived from an EMBL/GenBank/DDBJ whole genome shotgun (WGS) entry which is preliminary data.</text>
</comment>
<organism evidence="1 2">
    <name type="scientific">Pisum sativum</name>
    <name type="common">Garden pea</name>
    <name type="synonym">Lathyrus oleraceus</name>
    <dbReference type="NCBI Taxonomy" id="3888"/>
    <lineage>
        <taxon>Eukaryota</taxon>
        <taxon>Viridiplantae</taxon>
        <taxon>Streptophyta</taxon>
        <taxon>Embryophyta</taxon>
        <taxon>Tracheophyta</taxon>
        <taxon>Spermatophyta</taxon>
        <taxon>Magnoliopsida</taxon>
        <taxon>eudicotyledons</taxon>
        <taxon>Gunneridae</taxon>
        <taxon>Pentapetalae</taxon>
        <taxon>rosids</taxon>
        <taxon>fabids</taxon>
        <taxon>Fabales</taxon>
        <taxon>Fabaceae</taxon>
        <taxon>Papilionoideae</taxon>
        <taxon>50 kb inversion clade</taxon>
        <taxon>NPAAA clade</taxon>
        <taxon>Hologalegina</taxon>
        <taxon>IRL clade</taxon>
        <taxon>Fabeae</taxon>
        <taxon>Lathyrus</taxon>
    </lineage>
</organism>
<protein>
    <submittedName>
        <fullName evidence="1">Uncharacterized protein</fullName>
    </submittedName>
</protein>